<dbReference type="EMBL" id="WJKJ01000008">
    <property type="protein sequence ID" value="MBD3363631.1"/>
    <property type="molecule type" value="Genomic_DNA"/>
</dbReference>
<dbReference type="CDD" id="cd06464">
    <property type="entry name" value="ACD_sHsps-like"/>
    <property type="match status" value="1"/>
</dbReference>
<dbReference type="SUPFAM" id="SSF49764">
    <property type="entry name" value="HSP20-like chaperones"/>
    <property type="match status" value="1"/>
</dbReference>
<feature type="domain" description="SHSP" evidence="3">
    <location>
        <begin position="1"/>
        <end position="93"/>
    </location>
</feature>
<dbReference type="PROSITE" id="PS01031">
    <property type="entry name" value="SHSP"/>
    <property type="match status" value="1"/>
</dbReference>
<feature type="non-terminal residue" evidence="4">
    <location>
        <position position="1"/>
    </location>
</feature>
<dbReference type="Proteomes" id="UP000630660">
    <property type="component" value="Unassembled WGS sequence"/>
</dbReference>
<proteinExistence type="inferred from homology"/>
<organism evidence="4 5">
    <name type="scientific">candidate division WOR-3 bacterium</name>
    <dbReference type="NCBI Taxonomy" id="2052148"/>
    <lineage>
        <taxon>Bacteria</taxon>
        <taxon>Bacteria division WOR-3</taxon>
    </lineage>
</organism>
<evidence type="ECO:0000256" key="1">
    <source>
        <dbReference type="PROSITE-ProRule" id="PRU00285"/>
    </source>
</evidence>
<comment type="caution">
    <text evidence="4">The sequence shown here is derived from an EMBL/GenBank/DDBJ whole genome shotgun (WGS) entry which is preliminary data.</text>
</comment>
<gene>
    <name evidence="4" type="ORF">GF359_00290</name>
</gene>
<evidence type="ECO:0000313" key="4">
    <source>
        <dbReference type="EMBL" id="MBD3363631.1"/>
    </source>
</evidence>
<dbReference type="InterPro" id="IPR031107">
    <property type="entry name" value="Small_HSP"/>
</dbReference>
<accession>A0A9D5K795</accession>
<dbReference type="Pfam" id="PF00011">
    <property type="entry name" value="HSP20"/>
    <property type="match status" value="1"/>
</dbReference>
<evidence type="ECO:0000313" key="5">
    <source>
        <dbReference type="Proteomes" id="UP000630660"/>
    </source>
</evidence>
<evidence type="ECO:0000256" key="2">
    <source>
        <dbReference type="RuleBase" id="RU003616"/>
    </source>
</evidence>
<dbReference type="PANTHER" id="PTHR11527">
    <property type="entry name" value="HEAT-SHOCK PROTEIN 20 FAMILY MEMBER"/>
    <property type="match status" value="1"/>
</dbReference>
<name>A0A9D5K795_UNCW3</name>
<sequence length="93" mass="10827">VFIMAEVPGIPKDSLEVKINKDYVEIAGVRKEPDFFTRATHFYKLETYYGCFRRRFTLPVEIDTQKAKIVLIDGILTISIPRLKKRVIQIPVE</sequence>
<dbReference type="InterPro" id="IPR008978">
    <property type="entry name" value="HSP20-like_chaperone"/>
</dbReference>
<protein>
    <submittedName>
        <fullName evidence="4">Hsp20 family protein</fullName>
    </submittedName>
</protein>
<comment type="similarity">
    <text evidence="1 2">Belongs to the small heat shock protein (HSP20) family.</text>
</comment>
<dbReference type="InterPro" id="IPR002068">
    <property type="entry name" value="A-crystallin/Hsp20_dom"/>
</dbReference>
<dbReference type="AlphaFoldDB" id="A0A9D5K795"/>
<reference evidence="4" key="1">
    <citation type="submission" date="2019-11" db="EMBL/GenBank/DDBJ databases">
        <title>Microbial mats filling the niche in hypersaline microbial mats.</title>
        <authorList>
            <person name="Wong H.L."/>
            <person name="Macleod F.I."/>
            <person name="White R.A. III"/>
            <person name="Burns B.P."/>
        </authorList>
    </citation>
    <scope>NUCLEOTIDE SEQUENCE</scope>
    <source>
        <strain evidence="4">Bin_327</strain>
    </source>
</reference>
<evidence type="ECO:0000259" key="3">
    <source>
        <dbReference type="PROSITE" id="PS01031"/>
    </source>
</evidence>
<dbReference type="Gene3D" id="2.60.40.790">
    <property type="match status" value="1"/>
</dbReference>